<proteinExistence type="predicted"/>
<organism evidence="2 3">
    <name type="scientific">Paracoccus onubensis</name>
    <dbReference type="NCBI Taxonomy" id="1675788"/>
    <lineage>
        <taxon>Bacteria</taxon>
        <taxon>Pseudomonadati</taxon>
        <taxon>Pseudomonadota</taxon>
        <taxon>Alphaproteobacteria</taxon>
        <taxon>Rhodobacterales</taxon>
        <taxon>Paracoccaceae</taxon>
        <taxon>Paracoccus</taxon>
    </lineage>
</organism>
<accession>A0A418T7W8</accession>
<dbReference type="PANTHER" id="PTHR40254">
    <property type="entry name" value="BLR0577 PROTEIN"/>
    <property type="match status" value="1"/>
</dbReference>
<gene>
    <name evidence="2" type="ORF">D3P04_00615</name>
</gene>
<dbReference type="InterPro" id="IPR036188">
    <property type="entry name" value="FAD/NAD-bd_sf"/>
</dbReference>
<dbReference type="OrthoDB" id="101972at2"/>
<dbReference type="Gene3D" id="3.50.50.60">
    <property type="entry name" value="FAD/NAD(P)-binding domain"/>
    <property type="match status" value="1"/>
</dbReference>
<sequence length="461" mass="50435">MDGAYRQDHRDGQHVLIIGGGASGVLMATHLLRLPSREVRVTIIERAELLGCGIAYGTDDPDHLLNTRASQMSAFPDQPDHFERWLAAEGIPVTGMSFVDRGTYGRYLASLLAPWREEGAESGRLHCMRGECLRILETDGGVVAEFDDGRTARADRAILATGHAVPSEPPYPLRGGWDFNPPADADATVAIIGTGLSMVDHVATLLGAGHKGPIYCLSRRGLLPQPHADTYALGLEQHRIPLGASVSETMHWLRGLVRLAEAQGGTWRNAVDAIRPHVAKIWHAWSLEDRARFLRHAAAWWEVHRHRMPPVSANRMSRAAASGQLSILRGHFQSAEERDDGRIAMRIVPRKNGGPEQLVADHVIDCRGIRRNPVEHAVPVVRDLLLRRAARLDPLGLGLDTTTSAQVIDASGQTSQRIYAIGPAARGALWEITAIPDIREQTANLAQDFFGPTDIHAGERV</sequence>
<dbReference type="AlphaFoldDB" id="A0A418T7W8"/>
<dbReference type="InterPro" id="IPR038732">
    <property type="entry name" value="HpyO/CreE_NAD-binding"/>
</dbReference>
<dbReference type="SUPFAM" id="SSF51905">
    <property type="entry name" value="FAD/NAD(P)-binding domain"/>
    <property type="match status" value="2"/>
</dbReference>
<name>A0A418T7W8_9RHOB</name>
<keyword evidence="3" id="KW-1185">Reference proteome</keyword>
<dbReference type="EMBL" id="QZCG01000001">
    <property type="protein sequence ID" value="RJE89190.1"/>
    <property type="molecule type" value="Genomic_DNA"/>
</dbReference>
<dbReference type="PANTHER" id="PTHR40254:SF1">
    <property type="entry name" value="BLR0577 PROTEIN"/>
    <property type="match status" value="1"/>
</dbReference>
<dbReference type="InterPro" id="IPR052189">
    <property type="entry name" value="L-asp_N-monooxygenase_NS-form"/>
</dbReference>
<reference evidence="3" key="1">
    <citation type="submission" date="2018-09" db="EMBL/GenBank/DDBJ databases">
        <title>Acidovorax cavernicola nov. sp. isolated from Gruta de las Maravillas (Aracena, Spain).</title>
        <authorList>
            <person name="Jurado V."/>
            <person name="Gutierrez-Patricio S."/>
            <person name="Gonzalez-Pimentel J.L."/>
            <person name="Miller A.Z."/>
            <person name="Laiz L."/>
            <person name="Saiz-Jimenez C."/>
        </authorList>
    </citation>
    <scope>NUCLEOTIDE SEQUENCE [LARGE SCALE GENOMIC DNA]</scope>
    <source>
        <strain evidence="3">1011MAR3C25</strain>
    </source>
</reference>
<evidence type="ECO:0000313" key="3">
    <source>
        <dbReference type="Proteomes" id="UP000284202"/>
    </source>
</evidence>
<feature type="domain" description="FAD-dependent urate hydroxylase HpyO/Asp monooxygenase CreE-like FAD/NAD(P)-binding" evidence="1">
    <location>
        <begin position="17"/>
        <end position="163"/>
    </location>
</feature>
<dbReference type="RefSeq" id="WP_119744892.1">
    <property type="nucleotide sequence ID" value="NZ_QZCG01000001.1"/>
</dbReference>
<dbReference type="Pfam" id="PF13454">
    <property type="entry name" value="NAD_binding_9"/>
    <property type="match status" value="1"/>
</dbReference>
<dbReference type="PRINTS" id="PR00368">
    <property type="entry name" value="FADPNR"/>
</dbReference>
<evidence type="ECO:0000313" key="2">
    <source>
        <dbReference type="EMBL" id="RJE89190.1"/>
    </source>
</evidence>
<dbReference type="Proteomes" id="UP000284202">
    <property type="component" value="Unassembled WGS sequence"/>
</dbReference>
<evidence type="ECO:0000259" key="1">
    <source>
        <dbReference type="Pfam" id="PF13454"/>
    </source>
</evidence>
<protein>
    <submittedName>
        <fullName evidence="2">FAD-dependent oxidoreductase</fullName>
    </submittedName>
</protein>
<comment type="caution">
    <text evidence="2">The sequence shown here is derived from an EMBL/GenBank/DDBJ whole genome shotgun (WGS) entry which is preliminary data.</text>
</comment>